<feature type="transmembrane region" description="Helical" evidence="1">
    <location>
        <begin position="119"/>
        <end position="138"/>
    </location>
</feature>
<evidence type="ECO:0000313" key="3">
    <source>
        <dbReference type="Proteomes" id="UP000678499"/>
    </source>
</evidence>
<keyword evidence="1" id="KW-1133">Transmembrane helix</keyword>
<gene>
    <name evidence="2" type="ORF">NMOB1V02_LOCUS12927</name>
</gene>
<feature type="transmembrane region" description="Helical" evidence="1">
    <location>
        <begin position="243"/>
        <end position="266"/>
    </location>
</feature>
<reference evidence="2" key="1">
    <citation type="submission" date="2020-11" db="EMBL/GenBank/DDBJ databases">
        <authorList>
            <person name="Tran Van P."/>
        </authorList>
    </citation>
    <scope>NUCLEOTIDE SEQUENCE</scope>
</reference>
<feature type="transmembrane region" description="Helical" evidence="1">
    <location>
        <begin position="150"/>
        <end position="170"/>
    </location>
</feature>
<dbReference type="AlphaFoldDB" id="A0A7R9C3G4"/>
<dbReference type="EMBL" id="OA895519">
    <property type="protein sequence ID" value="CAD7285325.1"/>
    <property type="molecule type" value="Genomic_DNA"/>
</dbReference>
<name>A0A7R9C3G4_9CRUS</name>
<evidence type="ECO:0000256" key="1">
    <source>
        <dbReference type="SAM" id="Phobius"/>
    </source>
</evidence>
<dbReference type="EMBL" id="CAJPEX010013482">
    <property type="protein sequence ID" value="CAG0925477.1"/>
    <property type="molecule type" value="Genomic_DNA"/>
</dbReference>
<dbReference type="Proteomes" id="UP000678499">
    <property type="component" value="Unassembled WGS sequence"/>
</dbReference>
<evidence type="ECO:0000313" key="2">
    <source>
        <dbReference type="EMBL" id="CAD7285325.1"/>
    </source>
</evidence>
<protein>
    <submittedName>
        <fullName evidence="2">Uncharacterized protein</fullName>
    </submittedName>
</protein>
<feature type="transmembrane region" description="Helical" evidence="1">
    <location>
        <begin position="190"/>
        <end position="213"/>
    </location>
</feature>
<proteinExistence type="predicted"/>
<keyword evidence="1" id="KW-0472">Membrane</keyword>
<sequence>MPLRHFLFCAPDVDLYSIGMTHARIQQLIRAGVCGGIYAPTITVDNICYPSPILRPKIFDDDNETEINFPRMGMTSLASAKGIAKTLIESSEERGFDYTYAWVQVRQPLYQALLSSIHAVWIAAILSLIAFVGMFFHVKVAFCVVSAAGLASQVIAGLLLIISSVDDLLFFDESTWSVSSRAFRIRMQKFVGLFTLSLAIAALAFFLTTFFVLTCTRRKFSFTLDMIHVVNRRIWKTPCLLPVIVWFLIIRLGVYALGAIQVVAIFSAATKARAVNCTSSDSTPVRDVNFSNPQRLNSDLDSSVATMIV</sequence>
<accession>A0A7R9C3G4</accession>
<keyword evidence="3" id="KW-1185">Reference proteome</keyword>
<organism evidence="2">
    <name type="scientific">Notodromas monacha</name>
    <dbReference type="NCBI Taxonomy" id="399045"/>
    <lineage>
        <taxon>Eukaryota</taxon>
        <taxon>Metazoa</taxon>
        <taxon>Ecdysozoa</taxon>
        <taxon>Arthropoda</taxon>
        <taxon>Crustacea</taxon>
        <taxon>Oligostraca</taxon>
        <taxon>Ostracoda</taxon>
        <taxon>Podocopa</taxon>
        <taxon>Podocopida</taxon>
        <taxon>Cypridocopina</taxon>
        <taxon>Cypridoidea</taxon>
        <taxon>Cyprididae</taxon>
        <taxon>Notodromas</taxon>
    </lineage>
</organism>
<keyword evidence="1" id="KW-0812">Transmembrane</keyword>